<keyword evidence="2" id="KW-1185">Reference proteome</keyword>
<gene>
    <name evidence="1" type="ORF">P154DRAFT_117535</name>
</gene>
<dbReference type="AlphaFoldDB" id="A0A6A5X333"/>
<reference evidence="1" key="1">
    <citation type="journal article" date="2020" name="Stud. Mycol.">
        <title>101 Dothideomycetes genomes: a test case for predicting lifestyles and emergence of pathogens.</title>
        <authorList>
            <person name="Haridas S."/>
            <person name="Albert R."/>
            <person name="Binder M."/>
            <person name="Bloem J."/>
            <person name="Labutti K."/>
            <person name="Salamov A."/>
            <person name="Andreopoulos B."/>
            <person name="Baker S."/>
            <person name="Barry K."/>
            <person name="Bills G."/>
            <person name="Bluhm B."/>
            <person name="Cannon C."/>
            <person name="Castanera R."/>
            <person name="Culley D."/>
            <person name="Daum C."/>
            <person name="Ezra D."/>
            <person name="Gonzalez J."/>
            <person name="Henrissat B."/>
            <person name="Kuo A."/>
            <person name="Liang C."/>
            <person name="Lipzen A."/>
            <person name="Lutzoni F."/>
            <person name="Magnuson J."/>
            <person name="Mondo S."/>
            <person name="Nolan M."/>
            <person name="Ohm R."/>
            <person name="Pangilinan J."/>
            <person name="Park H.-J."/>
            <person name="Ramirez L."/>
            <person name="Alfaro M."/>
            <person name="Sun H."/>
            <person name="Tritt A."/>
            <person name="Yoshinaga Y."/>
            <person name="Zwiers L.-H."/>
            <person name="Turgeon B."/>
            <person name="Goodwin S."/>
            <person name="Spatafora J."/>
            <person name="Crous P."/>
            <person name="Grigoriev I."/>
        </authorList>
    </citation>
    <scope>NUCLEOTIDE SEQUENCE</scope>
    <source>
        <strain evidence="1">CBS 123094</strain>
    </source>
</reference>
<evidence type="ECO:0000313" key="2">
    <source>
        <dbReference type="Proteomes" id="UP000799779"/>
    </source>
</evidence>
<sequence>MLPSSTTANDMTKVQYAIQSNKKDRMSPSRYTANLFRVRPDPRRFDDLAMSIARAAAHMPRLAYMNFEFERPLLYDDHEFRHPLAYEGWAFYFRANKETQMGLEYYREKRFRSSVLGPALNERPCTEWIFQVSYDELEWQEPREAQELWRQKHYVKDFDLVTKGKVVGKNVPTWERRRRGMVVQTAKRTWRPREICS</sequence>
<dbReference type="Proteomes" id="UP000799779">
    <property type="component" value="Unassembled WGS sequence"/>
</dbReference>
<name>A0A6A5X333_9PLEO</name>
<evidence type="ECO:0000313" key="1">
    <source>
        <dbReference type="EMBL" id="KAF2007319.1"/>
    </source>
</evidence>
<dbReference type="EMBL" id="ML977557">
    <property type="protein sequence ID" value="KAF2007319.1"/>
    <property type="molecule type" value="Genomic_DNA"/>
</dbReference>
<proteinExistence type="predicted"/>
<accession>A0A6A5X333</accession>
<organism evidence="1 2">
    <name type="scientific">Amniculicola lignicola CBS 123094</name>
    <dbReference type="NCBI Taxonomy" id="1392246"/>
    <lineage>
        <taxon>Eukaryota</taxon>
        <taxon>Fungi</taxon>
        <taxon>Dikarya</taxon>
        <taxon>Ascomycota</taxon>
        <taxon>Pezizomycotina</taxon>
        <taxon>Dothideomycetes</taxon>
        <taxon>Pleosporomycetidae</taxon>
        <taxon>Pleosporales</taxon>
        <taxon>Amniculicolaceae</taxon>
        <taxon>Amniculicola</taxon>
    </lineage>
</organism>
<protein>
    <submittedName>
        <fullName evidence="1">Uncharacterized protein</fullName>
    </submittedName>
</protein>
<dbReference type="OrthoDB" id="3795769at2759"/>